<keyword evidence="5" id="KW-0143">Chaperone</keyword>
<name>A0AAU6T244_UNCXX</name>
<feature type="domain" description="Pili assembly chaperone C-terminal" evidence="8">
    <location>
        <begin position="167"/>
        <end position="231"/>
    </location>
</feature>
<dbReference type="InterPro" id="IPR016148">
    <property type="entry name" value="Pili_assmbl_chaperone_C"/>
</dbReference>
<evidence type="ECO:0000259" key="8">
    <source>
        <dbReference type="Pfam" id="PF02753"/>
    </source>
</evidence>
<evidence type="ECO:0000256" key="6">
    <source>
        <dbReference type="SAM" id="SignalP"/>
    </source>
</evidence>
<reference evidence="9" key="1">
    <citation type="submission" date="2022-03" db="EMBL/GenBank/DDBJ databases">
        <title>Sea Food Isolates.</title>
        <authorList>
            <person name="Li c."/>
        </authorList>
    </citation>
    <scope>NUCLEOTIDE SEQUENCE</scope>
    <source>
        <strain evidence="9">19CA03SA04</strain>
    </source>
</reference>
<gene>
    <name evidence="9" type="ORF">MRM62_13350</name>
</gene>
<comment type="similarity">
    <text evidence="2">Belongs to the periplasmic pilus chaperone family.</text>
</comment>
<dbReference type="GO" id="GO:0030288">
    <property type="term" value="C:outer membrane-bounded periplasmic space"/>
    <property type="evidence" value="ECO:0007669"/>
    <property type="project" value="InterPro"/>
</dbReference>
<dbReference type="EMBL" id="CP095341">
    <property type="protein sequence ID" value="XAG26320.1"/>
    <property type="molecule type" value="Genomic_DNA"/>
</dbReference>
<dbReference type="InterPro" id="IPR036316">
    <property type="entry name" value="Pili_assmbl_chap_C_dom_sf"/>
</dbReference>
<evidence type="ECO:0000256" key="4">
    <source>
        <dbReference type="ARBA" id="ARBA00022764"/>
    </source>
</evidence>
<evidence type="ECO:0000256" key="2">
    <source>
        <dbReference type="ARBA" id="ARBA00007399"/>
    </source>
</evidence>
<evidence type="ECO:0000313" key="9">
    <source>
        <dbReference type="EMBL" id="XAG26320.1"/>
    </source>
</evidence>
<proteinExistence type="inferred from homology"/>
<dbReference type="GO" id="GO:0071555">
    <property type="term" value="P:cell wall organization"/>
    <property type="evidence" value="ECO:0007669"/>
    <property type="project" value="InterPro"/>
</dbReference>
<feature type="domain" description="Pili assembly chaperone N-terminal" evidence="7">
    <location>
        <begin position="23"/>
        <end position="143"/>
    </location>
</feature>
<evidence type="ECO:0000256" key="3">
    <source>
        <dbReference type="ARBA" id="ARBA00022729"/>
    </source>
</evidence>
<organism evidence="9">
    <name type="scientific">bacterium 19CA03SA04</name>
    <dbReference type="NCBI Taxonomy" id="2920698"/>
    <lineage>
        <taxon>Bacteria</taxon>
    </lineage>
</organism>
<dbReference type="Pfam" id="PF02753">
    <property type="entry name" value="PapD_C"/>
    <property type="match status" value="1"/>
</dbReference>
<keyword evidence="4" id="KW-0574">Periplasm</keyword>
<dbReference type="PANTHER" id="PTHR30251">
    <property type="entry name" value="PILUS ASSEMBLY CHAPERONE"/>
    <property type="match status" value="1"/>
</dbReference>
<evidence type="ECO:0000256" key="5">
    <source>
        <dbReference type="ARBA" id="ARBA00023186"/>
    </source>
</evidence>
<dbReference type="InterPro" id="IPR050643">
    <property type="entry name" value="Periplasmic_pilus_chap"/>
</dbReference>
<dbReference type="PRINTS" id="PR00969">
    <property type="entry name" value="CHAPERONPILI"/>
</dbReference>
<protein>
    <submittedName>
        <fullName evidence="9">Molecular chaperone</fullName>
    </submittedName>
</protein>
<dbReference type="InterPro" id="IPR001829">
    <property type="entry name" value="Pili_assmbl_chaperone_bac"/>
</dbReference>
<feature type="chain" id="PRO_5043616096" evidence="6">
    <location>
        <begin position="22"/>
        <end position="239"/>
    </location>
</feature>
<dbReference type="PANTHER" id="PTHR30251:SF25">
    <property type="entry name" value="FIMBRIAE CHAPARONE"/>
    <property type="match status" value="1"/>
</dbReference>
<dbReference type="InterPro" id="IPR016147">
    <property type="entry name" value="Pili_assmbl_chaperone_N"/>
</dbReference>
<sequence>MNISKIFILTTIIFFCSTLNASVVMTGSRVVYPAHMKEKNIQFKNNDSYPSLVQLWVDEGNIDSTPDNSDAPFIILPSVFKIGANSGQSVRLVYIGDSLPNDRESVFYLNELQIPSVSKDIQDNKLLVMLKNRVKLFYRPDGLSVDKSEISNMLEFSFLHKEPVLEIKNTSPYYVSFNSLYIKLRNEQIKFIPDMVPPFDRIIIPINDVNINRGEDVIIEFAIINDLGAIIKNEKEVKF</sequence>
<keyword evidence="3 6" id="KW-0732">Signal</keyword>
<dbReference type="Gene3D" id="2.60.40.10">
    <property type="entry name" value="Immunoglobulins"/>
    <property type="match status" value="2"/>
</dbReference>
<dbReference type="SUPFAM" id="SSF49584">
    <property type="entry name" value="Periplasmic chaperone C-domain"/>
    <property type="match status" value="1"/>
</dbReference>
<dbReference type="Pfam" id="PF00345">
    <property type="entry name" value="PapD_N"/>
    <property type="match status" value="1"/>
</dbReference>
<evidence type="ECO:0000256" key="1">
    <source>
        <dbReference type="ARBA" id="ARBA00004418"/>
    </source>
</evidence>
<dbReference type="InterPro" id="IPR008962">
    <property type="entry name" value="PapD-like_sf"/>
</dbReference>
<dbReference type="SUPFAM" id="SSF49354">
    <property type="entry name" value="PapD-like"/>
    <property type="match status" value="1"/>
</dbReference>
<dbReference type="AlphaFoldDB" id="A0AAU6T244"/>
<feature type="signal peptide" evidence="6">
    <location>
        <begin position="1"/>
        <end position="21"/>
    </location>
</feature>
<evidence type="ECO:0000259" key="7">
    <source>
        <dbReference type="Pfam" id="PF00345"/>
    </source>
</evidence>
<comment type="subcellular location">
    <subcellularLocation>
        <location evidence="1">Periplasm</location>
    </subcellularLocation>
</comment>
<dbReference type="InterPro" id="IPR013783">
    <property type="entry name" value="Ig-like_fold"/>
</dbReference>
<accession>A0AAU6T244</accession>